<keyword evidence="5" id="KW-1185">Reference proteome</keyword>
<keyword evidence="2" id="KW-0813">Transport</keyword>
<keyword evidence="3" id="KW-0732">Signal</keyword>
<evidence type="ECO:0000313" key="4">
    <source>
        <dbReference type="EMBL" id="QQP87112.1"/>
    </source>
</evidence>
<protein>
    <submittedName>
        <fullName evidence="4">OprD family porin</fullName>
    </submittedName>
</protein>
<evidence type="ECO:0000256" key="1">
    <source>
        <dbReference type="ARBA" id="ARBA00009075"/>
    </source>
</evidence>
<dbReference type="InterPro" id="IPR005318">
    <property type="entry name" value="OM_porin_bac"/>
</dbReference>
<dbReference type="Pfam" id="PF03573">
    <property type="entry name" value="OprD"/>
    <property type="match status" value="1"/>
</dbReference>
<reference evidence="4 5" key="1">
    <citation type="submission" date="2021-01" db="EMBL/GenBank/DDBJ databases">
        <title>Entomomonas sp. F2A isolated from a house cricket (Acheta domesticus).</title>
        <authorList>
            <person name="Spergser J."/>
            <person name="Busse H.-J."/>
        </authorList>
    </citation>
    <scope>NUCLEOTIDE SEQUENCE [LARGE SCALE GENOMIC DNA]</scope>
    <source>
        <strain evidence="4 5">F2A</strain>
    </source>
</reference>
<dbReference type="Proteomes" id="UP000595278">
    <property type="component" value="Chromosome"/>
</dbReference>
<sequence length="442" mass="49021">MIISALSFMSIASAAETNNDAEKSIFNESAQASAKGFIEGSKLNVLTRSFYMNRDYRNSSRNAYGARKAQSYQEEWGLGFISTYNSGFTEGTVGFGVDAIGMYAWRLDSGKGRAGSHLFPRDSDGRPEKDFGRAGVAAKARVSNTTFKYGEQFVSTPVFDTNDGRLLPESATGLLIESNEIKKLQLTLGHFTALSSRNQSGYDSQGNGILGYKQHNGKGLKQIYFGGATYQITNDLSTSVFASDVKDFWKKQYANVGYNIPIADNQNVKFNFDYYRVKAQGDMKDVYKIDSDTWSLTGAYTISAHTFLVGYQSSSGKGGMPYGIDGKDAIYLGNSIQVSDFNNEGERSWQAAYTIKFDDYGIPGLSITNKYVNGRHIAHSWTNGRHSGKGKEWEYNLDARYTIQSGPAKDLSFRVRHATYRSSALDDRNEVRLTVQYPLSIL</sequence>
<dbReference type="GO" id="GO:0015288">
    <property type="term" value="F:porin activity"/>
    <property type="evidence" value="ECO:0007669"/>
    <property type="project" value="TreeGrafter"/>
</dbReference>
<dbReference type="EMBL" id="CP067393">
    <property type="protein sequence ID" value="QQP87112.1"/>
    <property type="molecule type" value="Genomic_DNA"/>
</dbReference>
<gene>
    <name evidence="4" type="ORF">JHT90_02560</name>
</gene>
<dbReference type="KEGG" id="eaz:JHT90_02560"/>
<proteinExistence type="inferred from homology"/>
<organism evidence="4 5">
    <name type="scientific">Entomomonas asaccharolytica</name>
    <dbReference type="NCBI Taxonomy" id="2785331"/>
    <lineage>
        <taxon>Bacteria</taxon>
        <taxon>Pseudomonadati</taxon>
        <taxon>Pseudomonadota</taxon>
        <taxon>Gammaproteobacteria</taxon>
        <taxon>Pseudomonadales</taxon>
        <taxon>Pseudomonadaceae</taxon>
        <taxon>Entomomonas</taxon>
    </lineage>
</organism>
<name>A0A974RYD7_9GAMM</name>
<comment type="similarity">
    <text evidence="1">Belongs to the outer membrane porin (Opr) (TC 1.B.25) family.</text>
</comment>
<dbReference type="Gene3D" id="2.40.160.10">
    <property type="entry name" value="Porin"/>
    <property type="match status" value="1"/>
</dbReference>
<evidence type="ECO:0000256" key="2">
    <source>
        <dbReference type="ARBA" id="ARBA00022448"/>
    </source>
</evidence>
<dbReference type="AlphaFoldDB" id="A0A974RYD7"/>
<evidence type="ECO:0000256" key="3">
    <source>
        <dbReference type="ARBA" id="ARBA00022729"/>
    </source>
</evidence>
<dbReference type="InterPro" id="IPR023614">
    <property type="entry name" value="Porin_dom_sf"/>
</dbReference>
<dbReference type="PANTHER" id="PTHR34596">
    <property type="entry name" value="CHITOPORIN"/>
    <property type="match status" value="1"/>
</dbReference>
<dbReference type="PANTHER" id="PTHR34596:SF2">
    <property type="entry name" value="CHITOPORIN"/>
    <property type="match status" value="1"/>
</dbReference>
<evidence type="ECO:0000313" key="5">
    <source>
        <dbReference type="Proteomes" id="UP000595278"/>
    </source>
</evidence>
<accession>A0A974RYD7</accession>
<dbReference type="GO" id="GO:0016020">
    <property type="term" value="C:membrane"/>
    <property type="evidence" value="ECO:0007669"/>
    <property type="project" value="InterPro"/>
</dbReference>